<dbReference type="AlphaFoldDB" id="A0A381QGD7"/>
<dbReference type="PANTHER" id="PTHR43245:SF13">
    <property type="entry name" value="UDP-D-APIOSE_UDP-D-XYLOSE SYNTHASE 2"/>
    <property type="match status" value="1"/>
</dbReference>
<gene>
    <name evidence="2" type="ORF">METZ01_LOCUS31235</name>
</gene>
<accession>A0A381QGD7</accession>
<feature type="domain" description="NAD-dependent epimerase/dehydratase" evidence="1">
    <location>
        <begin position="5"/>
        <end position="235"/>
    </location>
</feature>
<evidence type="ECO:0000313" key="2">
    <source>
        <dbReference type="EMBL" id="SUZ78381.1"/>
    </source>
</evidence>
<sequence>MPKKIFVTGAGGFVGSVLVNGFKDLNYEVHALDKFYNYKINKSPRIVIYKYDLQKFINNIKIKSVDYLIHAAAITNPKNKKIKKKLMDINLSLILSSLNLAKKLNVKKYYFASSTAIYGYHDNILEYDENTKPILKNDYAISKKIGEEIVREFCNSNNMDFKIFRFGNIYSGYEKISWSRSKASLIQKWIDTVNKGGIMKTDSFKTKRDWTYARDIPLVLNNIMSSKRKHPQIINLVSPFIKSDLQMMKIINKNMRPSNISFKENKKYKNKIKPTCSKYLYKFKFTQWTSPEKAIKKIWDSNT</sequence>
<dbReference type="InterPro" id="IPR050177">
    <property type="entry name" value="Lipid_A_modif_metabolic_enz"/>
</dbReference>
<dbReference type="PANTHER" id="PTHR43245">
    <property type="entry name" value="BIFUNCTIONAL POLYMYXIN RESISTANCE PROTEIN ARNA"/>
    <property type="match status" value="1"/>
</dbReference>
<dbReference type="InterPro" id="IPR001509">
    <property type="entry name" value="Epimerase_deHydtase"/>
</dbReference>
<organism evidence="2">
    <name type="scientific">marine metagenome</name>
    <dbReference type="NCBI Taxonomy" id="408172"/>
    <lineage>
        <taxon>unclassified sequences</taxon>
        <taxon>metagenomes</taxon>
        <taxon>ecological metagenomes</taxon>
    </lineage>
</organism>
<protein>
    <recommendedName>
        <fullName evidence="1">NAD-dependent epimerase/dehydratase domain-containing protein</fullName>
    </recommendedName>
</protein>
<name>A0A381QGD7_9ZZZZ</name>
<dbReference type="Pfam" id="PF01370">
    <property type="entry name" value="Epimerase"/>
    <property type="match status" value="1"/>
</dbReference>
<evidence type="ECO:0000259" key="1">
    <source>
        <dbReference type="Pfam" id="PF01370"/>
    </source>
</evidence>
<reference evidence="2" key="1">
    <citation type="submission" date="2018-05" db="EMBL/GenBank/DDBJ databases">
        <authorList>
            <person name="Lanie J.A."/>
            <person name="Ng W.-L."/>
            <person name="Kazmierczak K.M."/>
            <person name="Andrzejewski T.M."/>
            <person name="Davidsen T.M."/>
            <person name="Wayne K.J."/>
            <person name="Tettelin H."/>
            <person name="Glass J.I."/>
            <person name="Rusch D."/>
            <person name="Podicherti R."/>
            <person name="Tsui H.-C.T."/>
            <person name="Winkler M.E."/>
        </authorList>
    </citation>
    <scope>NUCLEOTIDE SEQUENCE</scope>
</reference>
<proteinExistence type="predicted"/>
<dbReference type="CDD" id="cd08946">
    <property type="entry name" value="SDR_e"/>
    <property type="match status" value="1"/>
</dbReference>
<dbReference type="Gene3D" id="3.40.50.720">
    <property type="entry name" value="NAD(P)-binding Rossmann-like Domain"/>
    <property type="match status" value="1"/>
</dbReference>
<dbReference type="InterPro" id="IPR036291">
    <property type="entry name" value="NAD(P)-bd_dom_sf"/>
</dbReference>
<dbReference type="EMBL" id="UINC01001351">
    <property type="protein sequence ID" value="SUZ78381.1"/>
    <property type="molecule type" value="Genomic_DNA"/>
</dbReference>
<dbReference type="SUPFAM" id="SSF51735">
    <property type="entry name" value="NAD(P)-binding Rossmann-fold domains"/>
    <property type="match status" value="1"/>
</dbReference>